<feature type="binding site" evidence="17">
    <location>
        <position position="313"/>
    </location>
    <ligand>
        <name>(6S)-NADPHX</name>
        <dbReference type="ChEBI" id="CHEBI:64076"/>
    </ligand>
</feature>
<evidence type="ECO:0000256" key="16">
    <source>
        <dbReference type="ARBA" id="ARBA00049209"/>
    </source>
</evidence>
<dbReference type="Gene3D" id="3.40.50.10260">
    <property type="entry name" value="YjeF N-terminal domain"/>
    <property type="match status" value="1"/>
</dbReference>
<feature type="binding site" evidence="18">
    <location>
        <begin position="125"/>
        <end position="131"/>
    </location>
    <ligand>
        <name>(6S)-NADPHX</name>
        <dbReference type="ChEBI" id="CHEBI:64076"/>
    </ligand>
</feature>
<comment type="catalytic activity">
    <reaction evidence="2 18 19">
        <text>(6R)-NADPHX = (6S)-NADPHX</text>
        <dbReference type="Rhea" id="RHEA:32227"/>
        <dbReference type="ChEBI" id="CHEBI:64076"/>
        <dbReference type="ChEBI" id="CHEBI:64077"/>
        <dbReference type="EC" id="5.1.99.6"/>
    </reaction>
</comment>
<feature type="domain" description="YjeF C-terminal" evidence="20">
    <location>
        <begin position="220"/>
        <end position="491"/>
    </location>
</feature>
<keyword evidence="8 17" id="KW-0521">NADP</keyword>
<dbReference type="OrthoDB" id="9806925at2"/>
<comment type="similarity">
    <text evidence="17">Belongs to the NnrD/CARKD family.</text>
</comment>
<evidence type="ECO:0000256" key="14">
    <source>
        <dbReference type="ARBA" id="ARBA00025153"/>
    </source>
</evidence>
<dbReference type="GO" id="GO:0005524">
    <property type="term" value="F:ATP binding"/>
    <property type="evidence" value="ECO:0007669"/>
    <property type="project" value="UniProtKB-UniRule"/>
</dbReference>
<dbReference type="AlphaFoldDB" id="A0A2K4ZGL1"/>
<feature type="binding site" evidence="18">
    <location>
        <position position="157"/>
    </location>
    <ligand>
        <name>K(+)</name>
        <dbReference type="ChEBI" id="CHEBI:29103"/>
    </ligand>
</feature>
<dbReference type="EC" id="4.2.1.136" evidence="19"/>
<feature type="binding site" evidence="17">
    <location>
        <begin position="407"/>
        <end position="411"/>
    </location>
    <ligand>
        <name>AMP</name>
        <dbReference type="ChEBI" id="CHEBI:456215"/>
    </ligand>
</feature>
<comment type="catalytic activity">
    <reaction evidence="15 17 19">
        <text>(6S)-NADHX + ADP = AMP + phosphate + NADH + H(+)</text>
        <dbReference type="Rhea" id="RHEA:32223"/>
        <dbReference type="ChEBI" id="CHEBI:15378"/>
        <dbReference type="ChEBI" id="CHEBI:43474"/>
        <dbReference type="ChEBI" id="CHEBI:57945"/>
        <dbReference type="ChEBI" id="CHEBI:64074"/>
        <dbReference type="ChEBI" id="CHEBI:456215"/>
        <dbReference type="ChEBI" id="CHEBI:456216"/>
        <dbReference type="EC" id="4.2.1.136"/>
    </reaction>
</comment>
<evidence type="ECO:0000256" key="17">
    <source>
        <dbReference type="HAMAP-Rule" id="MF_01965"/>
    </source>
</evidence>
<keyword evidence="10 17" id="KW-0520">NAD</keyword>
<evidence type="ECO:0000256" key="6">
    <source>
        <dbReference type="ARBA" id="ARBA00022741"/>
    </source>
</evidence>
<keyword evidence="5 18" id="KW-0479">Metal-binding</keyword>
<comment type="function">
    <text evidence="14 19">Bifunctional enzyme that catalyzes the epimerization of the S- and R-forms of NAD(P)HX and the dehydration of the S-form of NAD(P)HX at the expense of ADP, which is converted to AMP. This allows the repair of both epimers of NAD(P)HX, a damaged form of NAD(P)H that is a result of enzymatic or heat-dependent hydration.</text>
</comment>
<dbReference type="GO" id="GO:0052855">
    <property type="term" value="F:ADP-dependent NAD(P)H-hydrate dehydratase activity"/>
    <property type="evidence" value="ECO:0007669"/>
    <property type="project" value="UniProtKB-UniRule"/>
</dbReference>
<dbReference type="EMBL" id="OFSM01000011">
    <property type="protein sequence ID" value="SOY29608.1"/>
    <property type="molecule type" value="Genomic_DNA"/>
</dbReference>
<evidence type="ECO:0000256" key="15">
    <source>
        <dbReference type="ARBA" id="ARBA00048238"/>
    </source>
</evidence>
<evidence type="ECO:0000256" key="10">
    <source>
        <dbReference type="ARBA" id="ARBA00023027"/>
    </source>
</evidence>
<dbReference type="InterPro" id="IPR000631">
    <property type="entry name" value="CARKD"/>
</dbReference>
<evidence type="ECO:0000256" key="12">
    <source>
        <dbReference type="ARBA" id="ARBA00023239"/>
    </source>
</evidence>
<dbReference type="Gene3D" id="3.40.1190.20">
    <property type="match status" value="1"/>
</dbReference>
<dbReference type="Proteomes" id="UP000236311">
    <property type="component" value="Unassembled WGS sequence"/>
</dbReference>
<reference evidence="22 23" key="1">
    <citation type="submission" date="2018-01" db="EMBL/GenBank/DDBJ databases">
        <authorList>
            <person name="Gaut B.S."/>
            <person name="Morton B.R."/>
            <person name="Clegg M.T."/>
            <person name="Duvall M.R."/>
        </authorList>
    </citation>
    <scope>NUCLEOTIDE SEQUENCE [LARGE SCALE GENOMIC DNA]</scope>
    <source>
        <strain evidence="22">GP69</strain>
    </source>
</reference>
<evidence type="ECO:0000256" key="19">
    <source>
        <dbReference type="PIRNR" id="PIRNR017184"/>
    </source>
</evidence>
<evidence type="ECO:0000256" key="13">
    <source>
        <dbReference type="ARBA" id="ARBA00023268"/>
    </source>
</evidence>
<dbReference type="GO" id="GO:0046496">
    <property type="term" value="P:nicotinamide nucleotide metabolic process"/>
    <property type="evidence" value="ECO:0007669"/>
    <property type="project" value="UniProtKB-UniRule"/>
</dbReference>
<dbReference type="InterPro" id="IPR030677">
    <property type="entry name" value="Nnr"/>
</dbReference>
<feature type="binding site" evidence="17">
    <location>
        <position position="436"/>
    </location>
    <ligand>
        <name>AMP</name>
        <dbReference type="ChEBI" id="CHEBI:456215"/>
    </ligand>
</feature>
<gene>
    <name evidence="22" type="primary">nnr</name>
    <name evidence="17" type="synonym">nnrD</name>
    <name evidence="18" type="synonym">nnrE</name>
    <name evidence="22" type="ORF">AMURIS_02329</name>
</gene>
<evidence type="ECO:0000256" key="5">
    <source>
        <dbReference type="ARBA" id="ARBA00022723"/>
    </source>
</evidence>
<dbReference type="PANTHER" id="PTHR12592:SF0">
    <property type="entry name" value="ATP-DEPENDENT (S)-NAD(P)H-HYDRATE DEHYDRATASE"/>
    <property type="match status" value="1"/>
</dbReference>
<dbReference type="InterPro" id="IPR029056">
    <property type="entry name" value="Ribokinase-like"/>
</dbReference>
<evidence type="ECO:0000313" key="22">
    <source>
        <dbReference type="EMBL" id="SOY29608.1"/>
    </source>
</evidence>
<dbReference type="PROSITE" id="PS51385">
    <property type="entry name" value="YJEF_N"/>
    <property type="match status" value="1"/>
</dbReference>
<dbReference type="SUPFAM" id="SSF53613">
    <property type="entry name" value="Ribokinase-like"/>
    <property type="match status" value="1"/>
</dbReference>
<evidence type="ECO:0000256" key="1">
    <source>
        <dbReference type="ARBA" id="ARBA00000013"/>
    </source>
</evidence>
<comment type="similarity">
    <text evidence="4 19">In the C-terminal section; belongs to the NnrD/CARKD family.</text>
</comment>
<evidence type="ECO:0000256" key="18">
    <source>
        <dbReference type="HAMAP-Rule" id="MF_01966"/>
    </source>
</evidence>
<comment type="function">
    <text evidence="18">Catalyzes the epimerization of the S- and R-forms of NAD(P)HX, a damaged form of NAD(P)H that is a result of enzymatic or heat-dependent hydration. This is a prerequisite for the S-specific NAD(P)H-hydrate dehydratase to allow the repair of both epimers of NAD(P)HX.</text>
</comment>
<accession>A0A2K4ZGL1</accession>
<feature type="binding site" evidence="18">
    <location>
        <position position="154"/>
    </location>
    <ligand>
        <name>(6S)-NADPHX</name>
        <dbReference type="ChEBI" id="CHEBI:64076"/>
    </ligand>
</feature>
<sequence>MRYLVTASEMRRFDENTIEKIGIPACVLMERAALAAAELTEARCDGRGGYVLVMCGMGNNGGDGLAVARLLAERDFRVEVWCVGNREKASPQWKQQRSILEKYPVEFTDKPRRGDYGALIDALFGVGLSREIKHEYAEAVMLFNSLEGWKLALDVPSGIHSDTGRVMGCAVRADETVTFGFCKRGLVFYPGCEYAGEVSTADIGISERSFYGRKPEMYAYDEEAAQLLPKRQRGGNKGTFGKVLLIAGSLNMAGAAILAARAAYRTGAGMVKVITCAGNRTILQQAVPEALLGTPNELDRSVEWADVIAVGPGLGKSAEALSCLEGVIYGSRLPLLADADALNLLAEHPELRAALAEQGAAGRKVILTPHVGELARLTGQSVSACAEELLSCGIALASELHAVVTAKDARTLICGEGHDVCVNLSGSNGMATAGSGDVLAGITAALLGQGMDAFEAAAVGAYIHGRAGEKAVGKRGEYGCMAGDLTAQMRY</sequence>
<evidence type="ECO:0000256" key="7">
    <source>
        <dbReference type="ARBA" id="ARBA00022840"/>
    </source>
</evidence>
<evidence type="ECO:0000256" key="11">
    <source>
        <dbReference type="ARBA" id="ARBA00023235"/>
    </source>
</evidence>
<dbReference type="Pfam" id="PF01256">
    <property type="entry name" value="Carb_kinase"/>
    <property type="match status" value="1"/>
</dbReference>
<comment type="catalytic activity">
    <reaction evidence="16 17 19">
        <text>(6S)-NADPHX + ADP = AMP + phosphate + NADPH + H(+)</text>
        <dbReference type="Rhea" id="RHEA:32235"/>
        <dbReference type="ChEBI" id="CHEBI:15378"/>
        <dbReference type="ChEBI" id="CHEBI:43474"/>
        <dbReference type="ChEBI" id="CHEBI:57783"/>
        <dbReference type="ChEBI" id="CHEBI:64076"/>
        <dbReference type="ChEBI" id="CHEBI:456215"/>
        <dbReference type="ChEBI" id="CHEBI:456216"/>
        <dbReference type="EC" id="4.2.1.136"/>
    </reaction>
</comment>
<dbReference type="NCBIfam" id="TIGR00197">
    <property type="entry name" value="yjeF_nterm"/>
    <property type="match status" value="1"/>
</dbReference>
<dbReference type="PANTHER" id="PTHR12592">
    <property type="entry name" value="ATP-DEPENDENT (S)-NAD(P)H-HYDRATE DEHYDRATASE FAMILY MEMBER"/>
    <property type="match status" value="1"/>
</dbReference>
<dbReference type="SUPFAM" id="SSF64153">
    <property type="entry name" value="YjeF N-terminal domain-like"/>
    <property type="match status" value="1"/>
</dbReference>
<dbReference type="NCBIfam" id="TIGR00196">
    <property type="entry name" value="yjeF_cterm"/>
    <property type="match status" value="1"/>
</dbReference>
<keyword evidence="23" id="KW-1185">Reference proteome</keyword>
<comment type="subunit">
    <text evidence="17">Homotetramer.</text>
</comment>
<keyword evidence="13" id="KW-0511">Multifunctional enzyme</keyword>
<keyword evidence="12 17" id="KW-0456">Lyase</keyword>
<name>A0A2K4ZGL1_9FIRM</name>
<dbReference type="CDD" id="cd01171">
    <property type="entry name" value="YXKO-related"/>
    <property type="match status" value="1"/>
</dbReference>
<keyword evidence="11 18" id="KW-0413">Isomerase</keyword>
<comment type="similarity">
    <text evidence="3 19">In the N-terminal section; belongs to the NnrE/AIBP family.</text>
</comment>
<dbReference type="EC" id="5.1.99.6" evidence="19"/>
<evidence type="ECO:0000256" key="8">
    <source>
        <dbReference type="ARBA" id="ARBA00022857"/>
    </source>
</evidence>
<proteinExistence type="inferred from homology"/>
<dbReference type="Pfam" id="PF03853">
    <property type="entry name" value="YjeF_N"/>
    <property type="match status" value="1"/>
</dbReference>
<evidence type="ECO:0000256" key="9">
    <source>
        <dbReference type="ARBA" id="ARBA00022958"/>
    </source>
</evidence>
<feature type="binding site" evidence="18">
    <location>
        <position position="121"/>
    </location>
    <ligand>
        <name>K(+)</name>
        <dbReference type="ChEBI" id="CHEBI:29103"/>
    </ligand>
</feature>
<dbReference type="GO" id="GO:0110051">
    <property type="term" value="P:metabolite repair"/>
    <property type="evidence" value="ECO:0007669"/>
    <property type="project" value="TreeGrafter"/>
</dbReference>
<evidence type="ECO:0000256" key="3">
    <source>
        <dbReference type="ARBA" id="ARBA00006001"/>
    </source>
</evidence>
<comment type="catalytic activity">
    <reaction evidence="1 18 19">
        <text>(6R)-NADHX = (6S)-NADHX</text>
        <dbReference type="Rhea" id="RHEA:32215"/>
        <dbReference type="ChEBI" id="CHEBI:64074"/>
        <dbReference type="ChEBI" id="CHEBI:64075"/>
        <dbReference type="EC" id="5.1.99.6"/>
    </reaction>
</comment>
<keyword evidence="7 17" id="KW-0067">ATP-binding</keyword>
<organism evidence="22 23">
    <name type="scientific">Acetatifactor muris</name>
    <dbReference type="NCBI Taxonomy" id="879566"/>
    <lineage>
        <taxon>Bacteria</taxon>
        <taxon>Bacillati</taxon>
        <taxon>Bacillota</taxon>
        <taxon>Clostridia</taxon>
        <taxon>Lachnospirales</taxon>
        <taxon>Lachnospiraceae</taxon>
        <taxon>Acetatifactor</taxon>
    </lineage>
</organism>
<dbReference type="RefSeq" id="WP_103239712.1">
    <property type="nucleotide sequence ID" value="NZ_JANJZD010000010.1"/>
</dbReference>
<evidence type="ECO:0000259" key="20">
    <source>
        <dbReference type="PROSITE" id="PS51383"/>
    </source>
</evidence>
<dbReference type="PIRSF" id="PIRSF017184">
    <property type="entry name" value="Nnr"/>
    <property type="match status" value="1"/>
</dbReference>
<dbReference type="GO" id="GO:0052856">
    <property type="term" value="F:NAD(P)HX epimerase activity"/>
    <property type="evidence" value="ECO:0007669"/>
    <property type="project" value="UniProtKB-UniRule"/>
</dbReference>
<keyword evidence="6 17" id="KW-0547">Nucleotide-binding</keyword>
<keyword evidence="9 18" id="KW-0630">Potassium</keyword>
<evidence type="ECO:0000256" key="2">
    <source>
        <dbReference type="ARBA" id="ARBA00000909"/>
    </source>
</evidence>
<dbReference type="InterPro" id="IPR036652">
    <property type="entry name" value="YjeF_N_dom_sf"/>
</dbReference>
<comment type="similarity">
    <text evidence="18">Belongs to the NnrE/AIBP family.</text>
</comment>
<comment type="cofactor">
    <cofactor evidence="17">
        <name>Mg(2+)</name>
        <dbReference type="ChEBI" id="CHEBI:18420"/>
    </cofactor>
</comment>
<dbReference type="HAMAP" id="MF_01966">
    <property type="entry name" value="NADHX_epimerase"/>
    <property type="match status" value="1"/>
</dbReference>
<feature type="binding site" evidence="17">
    <location>
        <position position="370"/>
    </location>
    <ligand>
        <name>(6S)-NADPHX</name>
        <dbReference type="ChEBI" id="CHEBI:64076"/>
    </ligand>
</feature>
<evidence type="ECO:0000313" key="23">
    <source>
        <dbReference type="Proteomes" id="UP000236311"/>
    </source>
</evidence>
<feature type="binding site" evidence="18">
    <location>
        <position position="136"/>
    </location>
    <ligand>
        <name>(6S)-NADPHX</name>
        <dbReference type="ChEBI" id="CHEBI:64076"/>
    </ligand>
</feature>
<evidence type="ECO:0000259" key="21">
    <source>
        <dbReference type="PROSITE" id="PS51385"/>
    </source>
</evidence>
<comment type="cofactor">
    <cofactor evidence="18 19">
        <name>K(+)</name>
        <dbReference type="ChEBI" id="CHEBI:29103"/>
    </cofactor>
    <text evidence="18 19">Binds 1 potassium ion per subunit.</text>
</comment>
<feature type="binding site" evidence="17">
    <location>
        <position position="437"/>
    </location>
    <ligand>
        <name>(6S)-NADPHX</name>
        <dbReference type="ChEBI" id="CHEBI:64076"/>
    </ligand>
</feature>
<feature type="binding site" evidence="18">
    <location>
        <position position="60"/>
    </location>
    <ligand>
        <name>K(+)</name>
        <dbReference type="ChEBI" id="CHEBI:29103"/>
    </ligand>
</feature>
<comment type="function">
    <text evidence="17">Catalyzes the dehydration of the S-form of NAD(P)HX at the expense of ADP, which is converted to AMP. Together with NAD(P)HX epimerase, which catalyzes the epimerization of the S- and R-forms, the enzyme allows the repair of both epimers of NAD(P)HX, a damaged form of NAD(P)H that is a result of enzymatic or heat-dependent hydration.</text>
</comment>
<feature type="domain" description="YjeF N-terminal" evidence="21">
    <location>
        <begin position="10"/>
        <end position="211"/>
    </location>
</feature>
<dbReference type="InterPro" id="IPR004443">
    <property type="entry name" value="YjeF_N_dom"/>
</dbReference>
<feature type="binding site" evidence="17">
    <location>
        <position position="255"/>
    </location>
    <ligand>
        <name>(6S)-NADPHX</name>
        <dbReference type="ChEBI" id="CHEBI:64076"/>
    </ligand>
</feature>
<dbReference type="HAMAP" id="MF_01965">
    <property type="entry name" value="NADHX_dehydratase"/>
    <property type="match status" value="1"/>
</dbReference>
<protein>
    <recommendedName>
        <fullName evidence="19">Bifunctional NAD(P)H-hydrate repair enzyme</fullName>
    </recommendedName>
    <alternativeName>
        <fullName evidence="19">Nicotinamide nucleotide repair protein</fullName>
    </alternativeName>
    <domain>
        <recommendedName>
            <fullName evidence="19">ADP-dependent (S)-NAD(P)H-hydrate dehydratase</fullName>
            <ecNumber evidence="19">4.2.1.136</ecNumber>
        </recommendedName>
        <alternativeName>
            <fullName evidence="19">ADP-dependent NAD(P)HX dehydratase</fullName>
        </alternativeName>
    </domain>
    <domain>
        <recommendedName>
            <fullName evidence="19">NAD(P)H-hydrate epimerase</fullName>
            <ecNumber evidence="19">5.1.99.6</ecNumber>
        </recommendedName>
    </domain>
</protein>
<dbReference type="GO" id="GO:0046872">
    <property type="term" value="F:metal ion binding"/>
    <property type="evidence" value="ECO:0007669"/>
    <property type="project" value="UniProtKB-UniRule"/>
</dbReference>
<dbReference type="PROSITE" id="PS51383">
    <property type="entry name" value="YJEF_C_3"/>
    <property type="match status" value="1"/>
</dbReference>
<evidence type="ECO:0000256" key="4">
    <source>
        <dbReference type="ARBA" id="ARBA00009524"/>
    </source>
</evidence>
<feature type="binding site" evidence="18">
    <location>
        <begin position="59"/>
        <end position="63"/>
    </location>
    <ligand>
        <name>(6S)-NADPHX</name>
        <dbReference type="ChEBI" id="CHEBI:64076"/>
    </ligand>
</feature>